<dbReference type="OrthoDB" id="2606745at2"/>
<evidence type="ECO:0000313" key="2">
    <source>
        <dbReference type="Proteomes" id="UP000005387"/>
    </source>
</evidence>
<gene>
    <name evidence="1" type="ORF">PaecuDRAFT_4759</name>
</gene>
<proteinExistence type="predicted"/>
<dbReference type="Proteomes" id="UP000005387">
    <property type="component" value="Unassembled WGS sequence"/>
</dbReference>
<dbReference type="STRING" id="717606.PaecuDRAFT_4759"/>
<dbReference type="RefSeq" id="WP_006040737.1">
    <property type="nucleotide sequence ID" value="NZ_AEDD01000017.1"/>
</dbReference>
<keyword evidence="2" id="KW-1185">Reference proteome</keyword>
<dbReference type="eggNOG" id="ENOG50344PT">
    <property type="taxonomic scope" value="Bacteria"/>
</dbReference>
<protein>
    <submittedName>
        <fullName evidence="1">Uncharacterized protein</fullName>
    </submittedName>
</protein>
<reference evidence="1 2" key="1">
    <citation type="submission" date="2010-07" db="EMBL/GenBank/DDBJ databases">
        <title>The draft genome of Paenibacillus curdlanolyticus YK9.</title>
        <authorList>
            <consortium name="US DOE Joint Genome Institute (JGI-PGF)"/>
            <person name="Lucas S."/>
            <person name="Copeland A."/>
            <person name="Lapidus A."/>
            <person name="Cheng J.-F."/>
            <person name="Bruce D."/>
            <person name="Goodwin L."/>
            <person name="Pitluck S."/>
            <person name="Land M.L."/>
            <person name="Hauser L."/>
            <person name="Chang Y.-J."/>
            <person name="Jeffries C."/>
            <person name="Anderson I.J."/>
            <person name="Johnson E."/>
            <person name="Loganathan U."/>
            <person name="Mulhopadhyay B."/>
            <person name="Kyrpides N."/>
            <person name="Woyke T.J."/>
        </authorList>
    </citation>
    <scope>NUCLEOTIDE SEQUENCE [LARGE SCALE GENOMIC DNA]</scope>
    <source>
        <strain evidence="1 2">YK9</strain>
    </source>
</reference>
<organism evidence="1 2">
    <name type="scientific">Paenibacillus curdlanolyticus YK9</name>
    <dbReference type="NCBI Taxonomy" id="717606"/>
    <lineage>
        <taxon>Bacteria</taxon>
        <taxon>Bacillati</taxon>
        <taxon>Bacillota</taxon>
        <taxon>Bacilli</taxon>
        <taxon>Bacillales</taxon>
        <taxon>Paenibacillaceae</taxon>
        <taxon>Paenibacillus</taxon>
    </lineage>
</organism>
<dbReference type="EMBL" id="AEDD01000017">
    <property type="protein sequence ID" value="EFM08466.1"/>
    <property type="molecule type" value="Genomic_DNA"/>
</dbReference>
<dbReference type="AlphaFoldDB" id="E0IGG6"/>
<name>E0IGG6_9BACL</name>
<evidence type="ECO:0000313" key="1">
    <source>
        <dbReference type="EMBL" id="EFM08466.1"/>
    </source>
</evidence>
<accession>E0IGG6</accession>
<sequence length="173" mass="20916">MNTQIFNKINGYLEGLSNINSHFGNCYGHQYQFCEVDLPIEEAVRHYNKTSHLAHHDDINYLPLAKLENWQESLFKISADWFFFVYRLQNFEVKFSYFDDQGELTPEIPAEYDKDSNRVSNKLIEWLEAFIGDREATVYRMVTEIDDKYEFDWEQLYFEIDHKVFVQEFYQWG</sequence>